<protein>
    <recommendedName>
        <fullName evidence="1">BPL/LPL catalytic domain-containing protein</fullName>
    </recommendedName>
</protein>
<dbReference type="InterPro" id="IPR050664">
    <property type="entry name" value="Octanoyltrans_LipM/LipL"/>
</dbReference>
<comment type="caution">
    <text evidence="2">The sequence shown here is derived from an EMBL/GenBank/DDBJ whole genome shotgun (WGS) entry which is preliminary data.</text>
</comment>
<dbReference type="PROSITE" id="PS51733">
    <property type="entry name" value="BPL_LPL_CATALYTIC"/>
    <property type="match status" value="1"/>
</dbReference>
<evidence type="ECO:0000313" key="3">
    <source>
        <dbReference type="Proteomes" id="UP000193136"/>
    </source>
</evidence>
<evidence type="ECO:0000313" key="2">
    <source>
        <dbReference type="EMBL" id="ORJ53250.1"/>
    </source>
</evidence>
<dbReference type="EMBL" id="NAAD01000040">
    <property type="protein sequence ID" value="ORJ53250.1"/>
    <property type="molecule type" value="Genomic_DNA"/>
</dbReference>
<dbReference type="PANTHER" id="PTHR43679">
    <property type="entry name" value="OCTANOYLTRANSFERASE LIPM-RELATED"/>
    <property type="match status" value="1"/>
</dbReference>
<reference evidence="2 3" key="1">
    <citation type="submission" date="2017-03" db="EMBL/GenBank/DDBJ databases">
        <title>Genome sequence of Geothermobacter sp. EPR-M, Deep-Sea Iron Reducer.</title>
        <authorList>
            <person name="Tully B."/>
            <person name="Savalia P."/>
            <person name="Abuyen K."/>
            <person name="Baughan C."/>
            <person name="Romero E."/>
            <person name="Ronkowski C."/>
            <person name="Torres B."/>
            <person name="Tremblay J."/>
            <person name="Trujillo A."/>
            <person name="Tyler M."/>
            <person name="Perez-Rodriguez I."/>
            <person name="Amend J."/>
        </authorList>
    </citation>
    <scope>NUCLEOTIDE SEQUENCE [LARGE SCALE GENOMIC DNA]</scope>
    <source>
        <strain evidence="2 3">EPR-M</strain>
    </source>
</reference>
<dbReference type="SUPFAM" id="SSF55681">
    <property type="entry name" value="Class II aaRS and biotin synthetases"/>
    <property type="match status" value="1"/>
</dbReference>
<dbReference type="PANTHER" id="PTHR43679:SF2">
    <property type="entry name" value="OCTANOYL-[GCVH]:PROTEIN N-OCTANOYLTRANSFERASE"/>
    <property type="match status" value="1"/>
</dbReference>
<dbReference type="Pfam" id="PF21948">
    <property type="entry name" value="LplA-B_cat"/>
    <property type="match status" value="1"/>
</dbReference>
<dbReference type="STRING" id="1969733.B5V00_16455"/>
<name>A0A1X0XK28_9BACT</name>
<proteinExistence type="predicted"/>
<accession>A0A1X0XK28</accession>
<dbReference type="AlphaFoldDB" id="A0A1X0XK28"/>
<dbReference type="InterPro" id="IPR045864">
    <property type="entry name" value="aa-tRNA-synth_II/BPL/LPL"/>
</dbReference>
<gene>
    <name evidence="2" type="ORF">B5V00_16455</name>
</gene>
<evidence type="ECO:0000259" key="1">
    <source>
        <dbReference type="PROSITE" id="PS51733"/>
    </source>
</evidence>
<dbReference type="InterPro" id="IPR004143">
    <property type="entry name" value="BPL_LPL_catalytic"/>
</dbReference>
<dbReference type="Proteomes" id="UP000193136">
    <property type="component" value="Unassembled WGS sequence"/>
</dbReference>
<dbReference type="Gene3D" id="3.30.930.10">
    <property type="entry name" value="Bira Bifunctional Protein, Domain 2"/>
    <property type="match status" value="1"/>
</dbReference>
<feature type="domain" description="BPL/LPL catalytic" evidence="1">
    <location>
        <begin position="86"/>
        <end position="284"/>
    </location>
</feature>
<organism evidence="2 3">
    <name type="scientific">Geothermobacter hydrogeniphilus</name>
    <dbReference type="NCBI Taxonomy" id="1969733"/>
    <lineage>
        <taxon>Bacteria</taxon>
        <taxon>Pseudomonadati</taxon>
        <taxon>Thermodesulfobacteriota</taxon>
        <taxon>Desulfuromonadia</taxon>
        <taxon>Desulfuromonadales</taxon>
        <taxon>Geothermobacteraceae</taxon>
        <taxon>Geothermobacter</taxon>
    </lineage>
</organism>
<sequence>MIVVLKPPALPGDTQRGFLPSTRWRIPLEKKDIIKYNRCMSVTCPDFDSTLPIVDRPWQIDCPEPIPDPAASIGYDEQLLQRVLSGDSGPVICIKHDPRCLVVTRREARFPHFEEAAEILAGEGWPLVVRCSGGSCVPQGPGILNLSLVFPKPKGWLLENGYRLLCGLFARLLEGYGLAAGIGEVPGSFCDGRYNLQVAGRKLLGTAQRWAGGSSGRSAVLAHACLLVDLDLVEATAAVNRFYRLCGQELQFDPGACATLRECLGGEASGLLMADLFTRLEMLLGEFFSSPD</sequence>
<keyword evidence="3" id="KW-1185">Reference proteome</keyword>